<feature type="compositionally biased region" description="Basic and acidic residues" evidence="1">
    <location>
        <begin position="225"/>
        <end position="238"/>
    </location>
</feature>
<reference evidence="2 3" key="1">
    <citation type="submission" date="2013-11" db="EMBL/GenBank/DDBJ databases">
        <title>Opisthorchis viverrini - life in the bile duct.</title>
        <authorList>
            <person name="Young N.D."/>
            <person name="Nagarajan N."/>
            <person name="Lin S.J."/>
            <person name="Korhonen P.K."/>
            <person name="Jex A.R."/>
            <person name="Hall R.S."/>
            <person name="Safavi-Hemami H."/>
            <person name="Kaewkong W."/>
            <person name="Bertrand D."/>
            <person name="Gao S."/>
            <person name="Seet Q."/>
            <person name="Wongkham S."/>
            <person name="Teh B.T."/>
            <person name="Wongkham C."/>
            <person name="Intapan P.M."/>
            <person name="Maleewong W."/>
            <person name="Yang X."/>
            <person name="Hu M."/>
            <person name="Wang Z."/>
            <person name="Hofmann A."/>
            <person name="Sternberg P.W."/>
            <person name="Tan P."/>
            <person name="Wang J."/>
            <person name="Gasser R.B."/>
        </authorList>
    </citation>
    <scope>NUCLEOTIDE SEQUENCE [LARGE SCALE GENOMIC DNA]</scope>
</reference>
<proteinExistence type="predicted"/>
<dbReference type="AlphaFoldDB" id="A0A074ZGF5"/>
<evidence type="ECO:0000256" key="1">
    <source>
        <dbReference type="SAM" id="MobiDB-lite"/>
    </source>
</evidence>
<gene>
    <name evidence="2" type="ORF">T265_06355</name>
</gene>
<dbReference type="EMBL" id="KL596749">
    <property type="protein sequence ID" value="KER26371.1"/>
    <property type="molecule type" value="Genomic_DNA"/>
</dbReference>
<dbReference type="OrthoDB" id="329563at2759"/>
<dbReference type="Proteomes" id="UP000054324">
    <property type="component" value="Unassembled WGS sequence"/>
</dbReference>
<dbReference type="CTD" id="20320537"/>
<dbReference type="KEGG" id="ovi:T265_06355"/>
<dbReference type="RefSeq" id="XP_009169860.1">
    <property type="nucleotide sequence ID" value="XM_009171596.1"/>
</dbReference>
<evidence type="ECO:0000313" key="3">
    <source>
        <dbReference type="Proteomes" id="UP000054324"/>
    </source>
</evidence>
<evidence type="ECO:0000313" key="2">
    <source>
        <dbReference type="EMBL" id="KER26371.1"/>
    </source>
</evidence>
<dbReference type="GeneID" id="20320537"/>
<accession>A0A074ZGF5</accession>
<feature type="region of interest" description="Disordered" evidence="1">
    <location>
        <begin position="201"/>
        <end position="238"/>
    </location>
</feature>
<organism evidence="2 3">
    <name type="scientific">Opisthorchis viverrini</name>
    <name type="common">Southeast Asian liver fluke</name>
    <dbReference type="NCBI Taxonomy" id="6198"/>
    <lineage>
        <taxon>Eukaryota</taxon>
        <taxon>Metazoa</taxon>
        <taxon>Spiralia</taxon>
        <taxon>Lophotrochozoa</taxon>
        <taxon>Platyhelminthes</taxon>
        <taxon>Trematoda</taxon>
        <taxon>Digenea</taxon>
        <taxon>Opisthorchiida</taxon>
        <taxon>Opisthorchiata</taxon>
        <taxon>Opisthorchiidae</taxon>
        <taxon>Opisthorchis</taxon>
    </lineage>
</organism>
<sequence>MSCTIGYTLLACPNASVHNRCLLCSTKLLGCKRYSTVMNDAPAVTVNRWTIGSFCEKQQYHCSNEFKRAGRPKETPHCPHTLVAENNTTLPLDRPVIRFTLAWGLAVLHPADHRWPFCFSEPPFPFYYVTIDRQKKQNEPFSCKILSVPSCHTSRMKHEGWGTARLPKPRQEKSRCRCRAGFADLPPLLVDRNPYLEKKTLSAPNCHATPRKHEGWDTASLSRQWKSEGRGRVRTTDL</sequence>
<name>A0A074ZGF5_OPIVI</name>
<protein>
    <submittedName>
        <fullName evidence="2">Uncharacterized protein</fullName>
    </submittedName>
</protein>
<keyword evidence="3" id="KW-1185">Reference proteome</keyword>